<dbReference type="Gene3D" id="3.40.50.10810">
    <property type="entry name" value="Tandem AAA-ATPase domain"/>
    <property type="match status" value="1"/>
</dbReference>
<feature type="domain" description="Helicase ATP-binding" evidence="10">
    <location>
        <begin position="241"/>
        <end position="412"/>
    </location>
</feature>
<dbReference type="OrthoDB" id="448448at2759"/>
<dbReference type="Pfam" id="PF00176">
    <property type="entry name" value="SNF2-rel_dom"/>
    <property type="match status" value="1"/>
</dbReference>
<name>A0A6J0BW47_NEOLC</name>
<dbReference type="GO" id="GO:0044027">
    <property type="term" value="P:negative regulation of gene expression via chromosomal CpG island methylation"/>
    <property type="evidence" value="ECO:0007669"/>
    <property type="project" value="TreeGrafter"/>
</dbReference>
<dbReference type="InterPro" id="IPR027417">
    <property type="entry name" value="P-loop_NTPase"/>
</dbReference>
<gene>
    <name evidence="13" type="primary">LOC107223185</name>
</gene>
<dbReference type="GeneID" id="107223185"/>
<dbReference type="CDD" id="cd18793">
    <property type="entry name" value="SF2_C_SNF"/>
    <property type="match status" value="1"/>
</dbReference>
<evidence type="ECO:0000256" key="9">
    <source>
        <dbReference type="SAM" id="MobiDB-lite"/>
    </source>
</evidence>
<keyword evidence="4" id="KW-0378">Hydrolase</keyword>
<keyword evidence="5 13" id="KW-0347">Helicase</keyword>
<dbReference type="PROSITE" id="PS51194">
    <property type="entry name" value="HELICASE_CTER"/>
    <property type="match status" value="1"/>
</dbReference>
<dbReference type="PANTHER" id="PTHR47161:SF1">
    <property type="entry name" value="LYMPHOID-SPECIFIC HELICASE"/>
    <property type="match status" value="1"/>
</dbReference>
<dbReference type="InterPro" id="IPR001650">
    <property type="entry name" value="Helicase_C-like"/>
</dbReference>
<dbReference type="InterPro" id="IPR049730">
    <property type="entry name" value="SNF2/RAD54-like_C"/>
</dbReference>
<dbReference type="Proteomes" id="UP000829291">
    <property type="component" value="Chromosome 3"/>
</dbReference>
<evidence type="ECO:0000256" key="6">
    <source>
        <dbReference type="ARBA" id="ARBA00022840"/>
    </source>
</evidence>
<evidence type="ECO:0000256" key="1">
    <source>
        <dbReference type="ARBA" id="ARBA00004123"/>
    </source>
</evidence>
<protein>
    <submittedName>
        <fullName evidence="13">Lymphoid-specific helicase</fullName>
    </submittedName>
</protein>
<dbReference type="SUPFAM" id="SSF52540">
    <property type="entry name" value="P-loop containing nucleoside triphosphate hydrolases"/>
    <property type="match status" value="2"/>
</dbReference>
<organism evidence="13">
    <name type="scientific">Neodiprion lecontei</name>
    <name type="common">Redheaded pine sawfly</name>
    <dbReference type="NCBI Taxonomy" id="441921"/>
    <lineage>
        <taxon>Eukaryota</taxon>
        <taxon>Metazoa</taxon>
        <taxon>Ecdysozoa</taxon>
        <taxon>Arthropoda</taxon>
        <taxon>Hexapoda</taxon>
        <taxon>Insecta</taxon>
        <taxon>Pterygota</taxon>
        <taxon>Neoptera</taxon>
        <taxon>Endopterygota</taxon>
        <taxon>Hymenoptera</taxon>
        <taxon>Tenthredinoidea</taxon>
        <taxon>Diprionidae</taxon>
        <taxon>Diprioninae</taxon>
        <taxon>Neodiprion</taxon>
    </lineage>
</organism>
<accession>A0A6J0BW47</accession>
<keyword evidence="8" id="KW-0539">Nucleus</keyword>
<dbReference type="GO" id="GO:0003682">
    <property type="term" value="F:chromatin binding"/>
    <property type="evidence" value="ECO:0007669"/>
    <property type="project" value="TreeGrafter"/>
</dbReference>
<dbReference type="KEGG" id="nlo:107223185"/>
<dbReference type="AlphaFoldDB" id="A0A6J0BW47"/>
<dbReference type="FunFam" id="3.40.50.10810:FF:000015">
    <property type="entry name" value="lymphoid-specific helicase isoform X1"/>
    <property type="match status" value="1"/>
</dbReference>
<dbReference type="Pfam" id="PF00271">
    <property type="entry name" value="Helicase_C"/>
    <property type="match status" value="1"/>
</dbReference>
<feature type="region of interest" description="Disordered" evidence="9">
    <location>
        <begin position="521"/>
        <end position="559"/>
    </location>
</feature>
<evidence type="ECO:0000259" key="10">
    <source>
        <dbReference type="PROSITE" id="PS51192"/>
    </source>
</evidence>
<evidence type="ECO:0000313" key="13">
    <source>
        <dbReference type="RefSeq" id="XP_015518283.1"/>
    </source>
</evidence>
<dbReference type="RefSeq" id="XP_015518283.1">
    <property type="nucleotide sequence ID" value="XM_015662797.2"/>
</dbReference>
<dbReference type="InterPro" id="IPR038718">
    <property type="entry name" value="SNF2-like_sf"/>
</dbReference>
<dbReference type="GO" id="GO:0006346">
    <property type="term" value="P:DNA methylation-dependent constitutive heterochromatin formation"/>
    <property type="evidence" value="ECO:0007669"/>
    <property type="project" value="TreeGrafter"/>
</dbReference>
<feature type="domain" description="Helicase C-terminal" evidence="11">
    <location>
        <begin position="633"/>
        <end position="799"/>
    </location>
</feature>
<dbReference type="GO" id="GO:0031508">
    <property type="term" value="P:pericentric heterochromatin formation"/>
    <property type="evidence" value="ECO:0007669"/>
    <property type="project" value="TreeGrafter"/>
</dbReference>
<dbReference type="SMART" id="SM00487">
    <property type="entry name" value="DEXDc"/>
    <property type="match status" value="1"/>
</dbReference>
<evidence type="ECO:0000256" key="3">
    <source>
        <dbReference type="ARBA" id="ARBA00022741"/>
    </source>
</evidence>
<keyword evidence="7" id="KW-0175">Coiled coil</keyword>
<dbReference type="SMART" id="SM00490">
    <property type="entry name" value="HELICc"/>
    <property type="match status" value="1"/>
</dbReference>
<comment type="similarity">
    <text evidence="2">Belongs to the SNF2/RAD54 helicase family.</text>
</comment>
<dbReference type="InterPro" id="IPR000330">
    <property type="entry name" value="SNF2_N"/>
</dbReference>
<dbReference type="GO" id="GO:0004386">
    <property type="term" value="F:helicase activity"/>
    <property type="evidence" value="ECO:0007669"/>
    <property type="project" value="UniProtKB-KW"/>
</dbReference>
<proteinExistence type="inferred from homology"/>
<dbReference type="GO" id="GO:0005721">
    <property type="term" value="C:pericentric heterochromatin"/>
    <property type="evidence" value="ECO:0007669"/>
    <property type="project" value="TreeGrafter"/>
</dbReference>
<dbReference type="PROSITE" id="PS51192">
    <property type="entry name" value="HELICASE_ATP_BIND_1"/>
    <property type="match status" value="1"/>
</dbReference>
<dbReference type="InParanoid" id="A0A6J0BW47"/>
<evidence type="ECO:0000256" key="7">
    <source>
        <dbReference type="ARBA" id="ARBA00023054"/>
    </source>
</evidence>
<keyword evidence="12" id="KW-1185">Reference proteome</keyword>
<evidence type="ECO:0000256" key="4">
    <source>
        <dbReference type="ARBA" id="ARBA00022801"/>
    </source>
</evidence>
<evidence type="ECO:0000256" key="5">
    <source>
        <dbReference type="ARBA" id="ARBA00022806"/>
    </source>
</evidence>
<dbReference type="PANTHER" id="PTHR47161">
    <property type="entry name" value="LYMPHOID-SPECIFIC HELICASE"/>
    <property type="match status" value="1"/>
</dbReference>
<reference evidence="13" key="1">
    <citation type="submission" date="2025-08" db="UniProtKB">
        <authorList>
            <consortium name="RefSeq"/>
        </authorList>
    </citation>
    <scope>IDENTIFICATION</scope>
    <source>
        <tissue evidence="13">Thorax and Abdomen</tissue>
    </source>
</reference>
<evidence type="ECO:0000313" key="12">
    <source>
        <dbReference type="Proteomes" id="UP000829291"/>
    </source>
</evidence>
<keyword evidence="6" id="KW-0067">ATP-binding</keyword>
<evidence type="ECO:0000256" key="2">
    <source>
        <dbReference type="ARBA" id="ARBA00007025"/>
    </source>
</evidence>
<feature type="region of interest" description="Disordered" evidence="9">
    <location>
        <begin position="128"/>
        <end position="160"/>
    </location>
</feature>
<keyword evidence="3" id="KW-0547">Nucleotide-binding</keyword>
<dbReference type="Gene3D" id="3.40.50.300">
    <property type="entry name" value="P-loop containing nucleotide triphosphate hydrolases"/>
    <property type="match status" value="1"/>
</dbReference>
<sequence length="842" mass="96714">MSAKLHSTKLQDIAENLEYVGAADDSGFASISGSVASAEATSVTKDETLAISKIADDVKINNGPFKIDYKGSTKGKRKRTLEIETENKRLAAEQYEKEVVEFRYKRLMHLLDRSQFYSKYLVQKIDQSLKQESKKPGNKRKPKVSDENSPPKKITKKAQKLNQDYDIREYVTAKDVKNKEEERQKMNLSQKEIANELMMETDGNIAKTDYPDKDQHVESVQLKYFVGTLRDYQIEGLKWLCVLYENGVNGILADEMGLGKTIQVIALICHLIEKKIPGPYLIIAPLSTIPNWLMEFENFAPKIPVVLLHGPPEERTKHYRSIQQKNFDIDGYKTQPVVLTTFEVPMQEENLLKRQQWRYIIIDEGHRVKNYKCQLLQVLKKCKSMNRLLLTGTPLQNNLSELWSLLNFLLPEIFNDLAVFESWFDAKELQDAEGTKRILQQEADKQVLMSLREILKPFMLRRVKSDVCLDIPLKKEVIVYAPLTELQHSLYKAVLSRDIQTMAKLEPENLIIPDLNGKRQQRRCRLKSGTSDYKDDSMSDLSSSRASTPSSDGGDDGWKKDVEIQSNALSMWKKYADVNERNQEFLIRIQWQNRAVVYKKIVNHPYLVHCPLNSVGLPRIDDEIIKNSGKLLVLDAMLAKLKSQGHKVLLFSTMTMILDMLEDYLELRDYRYVRLDGSFKIEDRKENIKLFNSDPDVFLFLISTRAGGVGLNLAAADTVIMYDSDWNPQADIQAMARCHRIGQTRPVVVYKLCTKGTIDETIINRGEAKRKLEKMVISKAGLSLSLNNRDTLVQLKKLLESNENQIVHAENDVYTHKELDDLLDRSDLMPKKNITDKKKRNG</sequence>
<comment type="subcellular location">
    <subcellularLocation>
        <location evidence="1">Nucleus</location>
    </subcellularLocation>
</comment>
<dbReference type="GO" id="GO:0005524">
    <property type="term" value="F:ATP binding"/>
    <property type="evidence" value="ECO:0007669"/>
    <property type="project" value="UniProtKB-KW"/>
</dbReference>
<evidence type="ECO:0000256" key="8">
    <source>
        <dbReference type="ARBA" id="ARBA00023242"/>
    </source>
</evidence>
<dbReference type="GO" id="GO:0005634">
    <property type="term" value="C:nucleus"/>
    <property type="evidence" value="ECO:0007669"/>
    <property type="project" value="UniProtKB-SubCell"/>
</dbReference>
<dbReference type="InterPro" id="IPR014001">
    <property type="entry name" value="Helicase_ATP-bd"/>
</dbReference>
<evidence type="ECO:0000259" key="11">
    <source>
        <dbReference type="PROSITE" id="PS51194"/>
    </source>
</evidence>
<dbReference type="GO" id="GO:0016787">
    <property type="term" value="F:hydrolase activity"/>
    <property type="evidence" value="ECO:0007669"/>
    <property type="project" value="UniProtKB-KW"/>
</dbReference>